<reference evidence="4 5" key="1">
    <citation type="journal article" date="2018" name="J. Microbiol.">
        <title>Baekduia soli gen. nov., sp. nov., a novel bacterium isolated from the soil of Baekdu Mountain and proposal of a novel family name, Baekduiaceae fam. nov.</title>
        <authorList>
            <person name="An D.S."/>
            <person name="Siddiqi M.Z."/>
            <person name="Kim K.H."/>
            <person name="Yu H.S."/>
            <person name="Im W.T."/>
        </authorList>
    </citation>
    <scope>NUCLEOTIDE SEQUENCE [LARGE SCALE GENOMIC DNA]</scope>
    <source>
        <strain evidence="4 5">BR7-21</strain>
    </source>
</reference>
<dbReference type="AlphaFoldDB" id="A0A5B8U6Z0"/>
<dbReference type="InterPro" id="IPR031107">
    <property type="entry name" value="Small_HSP"/>
</dbReference>
<dbReference type="Gene3D" id="2.60.40.790">
    <property type="match status" value="1"/>
</dbReference>
<dbReference type="KEGG" id="bsol:FSW04_14880"/>
<protein>
    <submittedName>
        <fullName evidence="4">Hsp20/alpha crystallin family protein</fullName>
    </submittedName>
</protein>
<dbReference type="Proteomes" id="UP000321805">
    <property type="component" value="Chromosome"/>
</dbReference>
<dbReference type="SUPFAM" id="SSF49764">
    <property type="entry name" value="HSP20-like chaperones"/>
    <property type="match status" value="1"/>
</dbReference>
<feature type="domain" description="SHSP" evidence="3">
    <location>
        <begin position="32"/>
        <end position="144"/>
    </location>
</feature>
<evidence type="ECO:0000313" key="5">
    <source>
        <dbReference type="Proteomes" id="UP000321805"/>
    </source>
</evidence>
<dbReference type="InterPro" id="IPR002068">
    <property type="entry name" value="A-crystallin/Hsp20_dom"/>
</dbReference>
<organism evidence="4 5">
    <name type="scientific">Baekduia soli</name>
    <dbReference type="NCBI Taxonomy" id="496014"/>
    <lineage>
        <taxon>Bacteria</taxon>
        <taxon>Bacillati</taxon>
        <taxon>Actinomycetota</taxon>
        <taxon>Thermoleophilia</taxon>
        <taxon>Solirubrobacterales</taxon>
        <taxon>Baekduiaceae</taxon>
        <taxon>Baekduia</taxon>
    </lineage>
</organism>
<sequence length="146" mass="16409">MTTELSRRPFPDFAAMRDRLDRFFEDVTGTRQTDGSWSVAMDVRRTDDALTVRADVPGLEPEDIKITVEDGMLTIAGEHEESSEQEDEGYVRRERRFGSFRRTMALPPEALPDKIQATTKNGVVQIEIPVGDKPAGTKIEITPKAE</sequence>
<evidence type="ECO:0000259" key="3">
    <source>
        <dbReference type="PROSITE" id="PS01031"/>
    </source>
</evidence>
<comment type="similarity">
    <text evidence="1 2">Belongs to the small heat shock protein (HSP20) family.</text>
</comment>
<dbReference type="EMBL" id="CP042430">
    <property type="protein sequence ID" value="QEC48727.1"/>
    <property type="molecule type" value="Genomic_DNA"/>
</dbReference>
<dbReference type="CDD" id="cd06464">
    <property type="entry name" value="ACD_sHsps-like"/>
    <property type="match status" value="1"/>
</dbReference>
<dbReference type="Pfam" id="PF00011">
    <property type="entry name" value="HSP20"/>
    <property type="match status" value="1"/>
</dbReference>
<dbReference type="PANTHER" id="PTHR11527">
    <property type="entry name" value="HEAT-SHOCK PROTEIN 20 FAMILY MEMBER"/>
    <property type="match status" value="1"/>
</dbReference>
<dbReference type="RefSeq" id="WP_146920588.1">
    <property type="nucleotide sequence ID" value="NZ_CP042430.1"/>
</dbReference>
<dbReference type="OrthoDB" id="3855217at2"/>
<gene>
    <name evidence="4" type="ORF">FSW04_14880</name>
</gene>
<proteinExistence type="inferred from homology"/>
<keyword evidence="5" id="KW-1185">Reference proteome</keyword>
<evidence type="ECO:0000313" key="4">
    <source>
        <dbReference type="EMBL" id="QEC48727.1"/>
    </source>
</evidence>
<accession>A0A5B8U6Z0</accession>
<dbReference type="InterPro" id="IPR008978">
    <property type="entry name" value="HSP20-like_chaperone"/>
</dbReference>
<name>A0A5B8U6Z0_9ACTN</name>
<evidence type="ECO:0000256" key="2">
    <source>
        <dbReference type="RuleBase" id="RU003616"/>
    </source>
</evidence>
<evidence type="ECO:0000256" key="1">
    <source>
        <dbReference type="PROSITE-ProRule" id="PRU00285"/>
    </source>
</evidence>
<dbReference type="PROSITE" id="PS01031">
    <property type="entry name" value="SHSP"/>
    <property type="match status" value="1"/>
</dbReference>